<sequence length="155" mass="17946">MAAEIEGPTDELAMKINEGFRINWMNMRDARVGKVLWEQQWPEDWKTQETVASIPKEVMKCREVSRELNFSSAEPIDKFTMIQRVFVHEVCTEEWNFDFGFVIPGSTNSWQSTIEAADEQDMLEPEMLSGNVLIETSFLNGDTLINKSVVRIFYV</sequence>
<dbReference type="EMBL" id="LGRX02004405">
    <property type="protein sequence ID" value="KAK3280405.1"/>
    <property type="molecule type" value="Genomic_DNA"/>
</dbReference>
<dbReference type="PANTHER" id="PTHR12976">
    <property type="entry name" value="RETINAL ROD RHODOPSIN-SENSITIVE CGMP 3',5'-CYCLIC PHOSPHODIESTERASE DELTA-SUBUNIT"/>
    <property type="match status" value="1"/>
</dbReference>
<evidence type="ECO:0000256" key="1">
    <source>
        <dbReference type="ARBA" id="ARBA00008102"/>
    </source>
</evidence>
<name>A0AAE0GLE0_9CHLO</name>
<dbReference type="InterPro" id="IPR014756">
    <property type="entry name" value="Ig_E-set"/>
</dbReference>
<dbReference type="PANTHER" id="PTHR12976:SF0">
    <property type="entry name" value="RETINAL ROD RHODOPSIN-SENSITIVE CGMP 3',5'-CYCLIC PHOSPHODIESTERASE SUBUNIT DELTA"/>
    <property type="match status" value="1"/>
</dbReference>
<comment type="caution">
    <text evidence="3">The sequence shown here is derived from an EMBL/GenBank/DDBJ whole genome shotgun (WGS) entry which is preliminary data.</text>
</comment>
<dbReference type="InterPro" id="IPR008015">
    <property type="entry name" value="PDED_dom"/>
</dbReference>
<dbReference type="Pfam" id="PF05351">
    <property type="entry name" value="GMP_PDE_delta"/>
    <property type="match status" value="1"/>
</dbReference>
<organism evidence="3 4">
    <name type="scientific">Cymbomonas tetramitiformis</name>
    <dbReference type="NCBI Taxonomy" id="36881"/>
    <lineage>
        <taxon>Eukaryota</taxon>
        <taxon>Viridiplantae</taxon>
        <taxon>Chlorophyta</taxon>
        <taxon>Pyramimonadophyceae</taxon>
        <taxon>Pyramimonadales</taxon>
        <taxon>Pyramimonadaceae</taxon>
        <taxon>Cymbomonas</taxon>
    </lineage>
</organism>
<protein>
    <recommendedName>
        <fullName evidence="2">GMP phosphodiesterase delta subunit domain-containing protein</fullName>
    </recommendedName>
</protein>
<accession>A0AAE0GLE0</accession>
<dbReference type="AlphaFoldDB" id="A0AAE0GLE0"/>
<proteinExistence type="inferred from homology"/>
<keyword evidence="4" id="KW-1185">Reference proteome</keyword>
<feature type="domain" description="GMP phosphodiesterase delta subunit" evidence="2">
    <location>
        <begin position="15"/>
        <end position="154"/>
    </location>
</feature>
<evidence type="ECO:0000313" key="4">
    <source>
        <dbReference type="Proteomes" id="UP001190700"/>
    </source>
</evidence>
<dbReference type="GO" id="GO:0005737">
    <property type="term" value="C:cytoplasm"/>
    <property type="evidence" value="ECO:0007669"/>
    <property type="project" value="TreeGrafter"/>
</dbReference>
<dbReference type="InterPro" id="IPR037036">
    <property type="entry name" value="PDED_dom_sf"/>
</dbReference>
<dbReference type="Gene3D" id="2.70.50.40">
    <property type="entry name" value="GMP phosphodiesterase, delta subunit"/>
    <property type="match status" value="1"/>
</dbReference>
<reference evidence="3 4" key="1">
    <citation type="journal article" date="2015" name="Genome Biol. Evol.">
        <title>Comparative Genomics of a Bacterivorous Green Alga Reveals Evolutionary Causalities and Consequences of Phago-Mixotrophic Mode of Nutrition.</title>
        <authorList>
            <person name="Burns J.A."/>
            <person name="Paasch A."/>
            <person name="Narechania A."/>
            <person name="Kim E."/>
        </authorList>
    </citation>
    <scope>NUCLEOTIDE SEQUENCE [LARGE SCALE GENOMIC DNA]</scope>
    <source>
        <strain evidence="3 4">PLY_AMNH</strain>
    </source>
</reference>
<dbReference type="Proteomes" id="UP001190700">
    <property type="component" value="Unassembled WGS sequence"/>
</dbReference>
<gene>
    <name evidence="3" type="ORF">CYMTET_11751</name>
</gene>
<evidence type="ECO:0000313" key="3">
    <source>
        <dbReference type="EMBL" id="KAK3280405.1"/>
    </source>
</evidence>
<comment type="similarity">
    <text evidence="1">Belongs to the PDE6D/unc-119 family.</text>
</comment>
<dbReference type="SUPFAM" id="SSF81296">
    <property type="entry name" value="E set domains"/>
    <property type="match status" value="1"/>
</dbReference>
<evidence type="ECO:0000259" key="2">
    <source>
        <dbReference type="Pfam" id="PF05351"/>
    </source>
</evidence>